<gene>
    <name evidence="2" type="ORF">NDU88_001877</name>
</gene>
<dbReference type="AlphaFoldDB" id="A0AAV7S8U8"/>
<protein>
    <submittedName>
        <fullName evidence="2">Uncharacterized protein</fullName>
    </submittedName>
</protein>
<accession>A0AAV7S8U8</accession>
<dbReference type="EMBL" id="JANPWB010000008">
    <property type="protein sequence ID" value="KAJ1161391.1"/>
    <property type="molecule type" value="Genomic_DNA"/>
</dbReference>
<feature type="region of interest" description="Disordered" evidence="1">
    <location>
        <begin position="13"/>
        <end position="55"/>
    </location>
</feature>
<organism evidence="2 3">
    <name type="scientific">Pleurodeles waltl</name>
    <name type="common">Iberian ribbed newt</name>
    <dbReference type="NCBI Taxonomy" id="8319"/>
    <lineage>
        <taxon>Eukaryota</taxon>
        <taxon>Metazoa</taxon>
        <taxon>Chordata</taxon>
        <taxon>Craniata</taxon>
        <taxon>Vertebrata</taxon>
        <taxon>Euteleostomi</taxon>
        <taxon>Amphibia</taxon>
        <taxon>Batrachia</taxon>
        <taxon>Caudata</taxon>
        <taxon>Salamandroidea</taxon>
        <taxon>Salamandridae</taxon>
        <taxon>Pleurodelinae</taxon>
        <taxon>Pleurodeles</taxon>
    </lineage>
</organism>
<dbReference type="Proteomes" id="UP001066276">
    <property type="component" value="Chromosome 4_2"/>
</dbReference>
<comment type="caution">
    <text evidence="2">The sequence shown here is derived from an EMBL/GenBank/DDBJ whole genome shotgun (WGS) entry which is preliminary data.</text>
</comment>
<evidence type="ECO:0000256" key="1">
    <source>
        <dbReference type="SAM" id="MobiDB-lite"/>
    </source>
</evidence>
<evidence type="ECO:0000313" key="3">
    <source>
        <dbReference type="Proteomes" id="UP001066276"/>
    </source>
</evidence>
<sequence>MAARQTYAATWLLRGGHSDLPAGPAGTRQGSARQPSGKGPATQKPAPNGAGGVAGVRRVQLQTVKIMLGPC</sequence>
<proteinExistence type="predicted"/>
<evidence type="ECO:0000313" key="2">
    <source>
        <dbReference type="EMBL" id="KAJ1161391.1"/>
    </source>
</evidence>
<name>A0AAV7S8U8_PLEWA</name>
<reference evidence="2" key="1">
    <citation type="journal article" date="2022" name="bioRxiv">
        <title>Sequencing and chromosome-scale assembly of the giantPleurodeles waltlgenome.</title>
        <authorList>
            <person name="Brown T."/>
            <person name="Elewa A."/>
            <person name="Iarovenko S."/>
            <person name="Subramanian E."/>
            <person name="Araus A.J."/>
            <person name="Petzold A."/>
            <person name="Susuki M."/>
            <person name="Suzuki K.-i.T."/>
            <person name="Hayashi T."/>
            <person name="Toyoda A."/>
            <person name="Oliveira C."/>
            <person name="Osipova E."/>
            <person name="Leigh N.D."/>
            <person name="Simon A."/>
            <person name="Yun M.H."/>
        </authorList>
    </citation>
    <scope>NUCLEOTIDE SEQUENCE</scope>
    <source>
        <strain evidence="2">20211129_DDA</strain>
        <tissue evidence="2">Liver</tissue>
    </source>
</reference>
<keyword evidence="3" id="KW-1185">Reference proteome</keyword>